<reference evidence="2" key="1">
    <citation type="submission" date="2019-04" db="EMBL/GenBank/DDBJ databases">
        <authorList>
            <person name="Melise S."/>
            <person name="Noan J."/>
            <person name="Okalmin O."/>
        </authorList>
    </citation>
    <scope>NUCLEOTIDE SEQUENCE</scope>
    <source>
        <strain evidence="2">FN9</strain>
    </source>
</reference>
<evidence type="ECO:0000313" key="2">
    <source>
        <dbReference type="EMBL" id="VIO55414.1"/>
    </source>
</evidence>
<name>A0A2H3HNN1_GIBZA</name>
<evidence type="ECO:0000313" key="3">
    <source>
        <dbReference type="Proteomes" id="UP000746612"/>
    </source>
</evidence>
<evidence type="ECO:0000313" key="1">
    <source>
        <dbReference type="EMBL" id="CAG1990877.1"/>
    </source>
</evidence>
<proteinExistence type="predicted"/>
<sequence length="204" mass="23667">MLPRRSATMAPPDLNDAQRAILRNAGMEELWGKIFENWSPGHRIPMPVMTRHTFVESSISIGRLKCNQPPGGDYLVPCPKYRKERATVYLAVKRDDNDNTAFLWCDKKGEPVKRSEIILRRDVDLDRLKEMLCEDYNNNECYFIDEYNEAIKIAHGRTVLAFLVARTHRDGGLDRSPVHFCEETFRYKAHVFCFEDDPEINGDD</sequence>
<dbReference type="Proteomes" id="UP000746612">
    <property type="component" value="Unassembled WGS sequence"/>
</dbReference>
<accession>A0A2H3HNN1</accession>
<reference evidence="1" key="2">
    <citation type="submission" date="2021-03" db="EMBL/GenBank/DDBJ databases">
        <authorList>
            <person name="Alouane T."/>
            <person name="Langin T."/>
            <person name="Bonhomme L."/>
        </authorList>
    </citation>
    <scope>NUCLEOTIDE SEQUENCE</scope>
    <source>
        <strain evidence="1">MDC_Fg202</strain>
    </source>
</reference>
<protein>
    <submittedName>
        <fullName evidence="1">Uncharacterized protein</fullName>
    </submittedName>
</protein>
<dbReference type="EMBL" id="CAAKMV010000120">
    <property type="protein sequence ID" value="VIO55414.1"/>
    <property type="molecule type" value="Genomic_DNA"/>
</dbReference>
<dbReference type="EMBL" id="CAJPIJ010000148">
    <property type="protein sequence ID" value="CAG1990877.1"/>
    <property type="molecule type" value="Genomic_DNA"/>
</dbReference>
<dbReference type="AlphaFoldDB" id="A0A2H3HNN1"/>
<organism evidence="1 3">
    <name type="scientific">Gibberella zeae</name>
    <name type="common">Wheat head blight fungus</name>
    <name type="synonym">Fusarium graminearum</name>
    <dbReference type="NCBI Taxonomy" id="5518"/>
    <lineage>
        <taxon>Eukaryota</taxon>
        <taxon>Fungi</taxon>
        <taxon>Dikarya</taxon>
        <taxon>Ascomycota</taxon>
        <taxon>Pezizomycotina</taxon>
        <taxon>Sordariomycetes</taxon>
        <taxon>Hypocreomycetidae</taxon>
        <taxon>Hypocreales</taxon>
        <taxon>Nectriaceae</taxon>
        <taxon>Fusarium</taxon>
    </lineage>
</organism>
<gene>
    <name evidence="2" type="ORF">FUG_LOCUS170305</name>
    <name evidence="1" type="ORF">MDCFG202_LOCUS335301</name>
</gene>